<dbReference type="HOGENOM" id="CLU_2334997_0_0_1"/>
<organism evidence="1 2">
    <name type="scientific">Sphaerobolus stellatus (strain SS14)</name>
    <dbReference type="NCBI Taxonomy" id="990650"/>
    <lineage>
        <taxon>Eukaryota</taxon>
        <taxon>Fungi</taxon>
        <taxon>Dikarya</taxon>
        <taxon>Basidiomycota</taxon>
        <taxon>Agaricomycotina</taxon>
        <taxon>Agaricomycetes</taxon>
        <taxon>Phallomycetidae</taxon>
        <taxon>Geastrales</taxon>
        <taxon>Sphaerobolaceae</taxon>
        <taxon>Sphaerobolus</taxon>
    </lineage>
</organism>
<evidence type="ECO:0000313" key="2">
    <source>
        <dbReference type="Proteomes" id="UP000054279"/>
    </source>
</evidence>
<protein>
    <submittedName>
        <fullName evidence="1">Unplaced genomic scaffold SPHSTscaffold_79, whole genome shotgun sequence</fullName>
    </submittedName>
</protein>
<dbReference type="EMBL" id="KN837154">
    <property type="protein sequence ID" value="KIJ39152.1"/>
    <property type="molecule type" value="Genomic_DNA"/>
</dbReference>
<reference evidence="1 2" key="1">
    <citation type="submission" date="2014-06" db="EMBL/GenBank/DDBJ databases">
        <title>Evolutionary Origins and Diversification of the Mycorrhizal Mutualists.</title>
        <authorList>
            <consortium name="DOE Joint Genome Institute"/>
            <consortium name="Mycorrhizal Genomics Consortium"/>
            <person name="Kohler A."/>
            <person name="Kuo A."/>
            <person name="Nagy L.G."/>
            <person name="Floudas D."/>
            <person name="Copeland A."/>
            <person name="Barry K.W."/>
            <person name="Cichocki N."/>
            <person name="Veneault-Fourrey C."/>
            <person name="LaButti K."/>
            <person name="Lindquist E.A."/>
            <person name="Lipzen A."/>
            <person name="Lundell T."/>
            <person name="Morin E."/>
            <person name="Murat C."/>
            <person name="Riley R."/>
            <person name="Ohm R."/>
            <person name="Sun H."/>
            <person name="Tunlid A."/>
            <person name="Henrissat B."/>
            <person name="Grigoriev I.V."/>
            <person name="Hibbett D.S."/>
            <person name="Martin F."/>
        </authorList>
    </citation>
    <scope>NUCLEOTIDE SEQUENCE [LARGE SCALE GENOMIC DNA]</scope>
    <source>
        <strain evidence="1 2">SS14</strain>
    </source>
</reference>
<sequence length="98" mass="10418">MTPNTRYGIVSKYGGAELLEATDVTVLYDVEAPAADAGLILTNGIPRAVHPTPLQLHTISASVIPIIGTSTHLSRSSSSSTLYSMRIQRCASAVYLEE</sequence>
<evidence type="ECO:0000313" key="1">
    <source>
        <dbReference type="EMBL" id="KIJ39152.1"/>
    </source>
</evidence>
<gene>
    <name evidence="1" type="ORF">M422DRAFT_258035</name>
</gene>
<name>A0A0C9VC61_SPHS4</name>
<keyword evidence="2" id="KW-1185">Reference proteome</keyword>
<proteinExistence type="predicted"/>
<dbReference type="Proteomes" id="UP000054279">
    <property type="component" value="Unassembled WGS sequence"/>
</dbReference>
<dbReference type="AlphaFoldDB" id="A0A0C9VC61"/>
<accession>A0A0C9VC61</accession>